<keyword evidence="10" id="KW-1185">Reference proteome</keyword>
<dbReference type="GO" id="GO:0008137">
    <property type="term" value="F:NADH dehydrogenase (ubiquinone) activity"/>
    <property type="evidence" value="ECO:0007669"/>
    <property type="project" value="InterPro"/>
</dbReference>
<dbReference type="RefSeq" id="WP_183341845.1">
    <property type="nucleotide sequence ID" value="NZ_JACHZG010000002.1"/>
</dbReference>
<evidence type="ECO:0000313" key="10">
    <source>
        <dbReference type="Proteomes" id="UP000565572"/>
    </source>
</evidence>
<evidence type="ECO:0000259" key="8">
    <source>
        <dbReference type="Pfam" id="PF00361"/>
    </source>
</evidence>
<feature type="transmembrane region" description="Helical" evidence="7">
    <location>
        <begin position="353"/>
        <end position="371"/>
    </location>
</feature>
<comment type="caution">
    <text evidence="9">The sequence shown here is derived from an EMBL/GenBank/DDBJ whole genome shotgun (WGS) entry which is preliminary data.</text>
</comment>
<dbReference type="EMBL" id="JACHZG010000002">
    <property type="protein sequence ID" value="MBB3328712.1"/>
    <property type="molecule type" value="Genomic_DNA"/>
</dbReference>
<name>A0A7W5JZT0_9ACTN</name>
<evidence type="ECO:0000313" key="9">
    <source>
        <dbReference type="EMBL" id="MBB3328712.1"/>
    </source>
</evidence>
<dbReference type="GO" id="GO:0003954">
    <property type="term" value="F:NADH dehydrogenase activity"/>
    <property type="evidence" value="ECO:0007669"/>
    <property type="project" value="TreeGrafter"/>
</dbReference>
<dbReference type="AlphaFoldDB" id="A0A7W5JZT0"/>
<feature type="transmembrane region" description="Helical" evidence="7">
    <location>
        <begin position="34"/>
        <end position="54"/>
    </location>
</feature>
<feature type="transmembrane region" description="Helical" evidence="7">
    <location>
        <begin position="473"/>
        <end position="489"/>
    </location>
</feature>
<feature type="domain" description="NADH:quinone oxidoreductase/Mrp antiporter transmembrane" evidence="8">
    <location>
        <begin position="146"/>
        <end position="436"/>
    </location>
</feature>
<evidence type="ECO:0000256" key="7">
    <source>
        <dbReference type="SAM" id="Phobius"/>
    </source>
</evidence>
<protein>
    <submittedName>
        <fullName evidence="9">NADH-quinone oxidoreductase subunit M</fullName>
    </submittedName>
</protein>
<dbReference type="GO" id="GO:0015990">
    <property type="term" value="P:electron transport coupled proton transport"/>
    <property type="evidence" value="ECO:0007669"/>
    <property type="project" value="TreeGrafter"/>
</dbReference>
<dbReference type="NCBIfam" id="NF004500">
    <property type="entry name" value="PRK05846.1-4"/>
    <property type="match status" value="1"/>
</dbReference>
<feature type="transmembrane region" description="Helical" evidence="7">
    <location>
        <begin position="391"/>
        <end position="408"/>
    </location>
</feature>
<dbReference type="InterPro" id="IPR010227">
    <property type="entry name" value="NADH_Q_OxRdtase_chainM/4"/>
</dbReference>
<comment type="similarity">
    <text evidence="2">Belongs to the complex I subunit 4 family.</text>
</comment>
<gene>
    <name evidence="9" type="ORF">FHX39_003697</name>
</gene>
<dbReference type="GO" id="GO:0016020">
    <property type="term" value="C:membrane"/>
    <property type="evidence" value="ECO:0007669"/>
    <property type="project" value="UniProtKB-SubCell"/>
</dbReference>
<evidence type="ECO:0000256" key="5">
    <source>
        <dbReference type="ARBA" id="ARBA00023136"/>
    </source>
</evidence>
<evidence type="ECO:0000256" key="6">
    <source>
        <dbReference type="RuleBase" id="RU000320"/>
    </source>
</evidence>
<sequence>MNTTSGVPWLTVLALLPALGAVVVLLGRSGAAKVVALATSLVTVVLAVVLTVGLRGGGGMELSEDVVWIGPLGAHYALGLDGIGATLVLLASIVTPVVVLATWGDYDRVPAPGTVRPAGEPARYDSKVFFALVLAVQTCALYLFLATDVFLFYVFFEVVLVPMYFLIGGFGPGARRSKAAAKFLIFGLLGGFVMLASVIGLYVASAQVGTPSYLLSDLSGLTLGTGQERWLFIGFMFAFAIKAPLVPLHTWLPDAAEQSSPGGATMMVGIMDKIGTFGMIRFCLGLFPEASQWATPVVIVLAVLSIVYGAVLAIGSKNLMRFVAYTSISHFGFIVLGIFVLTRQTLTGSTFYMLNHGLSTAALFLVAGYLVKRRGSADIADFGGVQKVAPVAAGLLLFAGLSTLSLPGLSSFVSEFMVLAGTFGKHPVYAGVATLAIVLAALYILVTYQRTMTGPVAPAVAATVTEVSTRERLAIAPLVVLILVLGVYPKPVLALIEPSTALLQTSVGVSDPAPLVGGTR</sequence>
<dbReference type="InterPro" id="IPR003918">
    <property type="entry name" value="NADH_UbQ_OxRdtase"/>
</dbReference>
<evidence type="ECO:0000256" key="4">
    <source>
        <dbReference type="ARBA" id="ARBA00022989"/>
    </source>
</evidence>
<dbReference type="InterPro" id="IPR001750">
    <property type="entry name" value="ND/Mrp_TM"/>
</dbReference>
<dbReference type="NCBIfam" id="TIGR01972">
    <property type="entry name" value="NDH_I_M"/>
    <property type="match status" value="1"/>
</dbReference>
<feature type="transmembrane region" description="Helical" evidence="7">
    <location>
        <begin position="322"/>
        <end position="341"/>
    </location>
</feature>
<dbReference type="Pfam" id="PF00361">
    <property type="entry name" value="Proton_antipo_M"/>
    <property type="match status" value="1"/>
</dbReference>
<reference evidence="9 10" key="1">
    <citation type="submission" date="2020-08" db="EMBL/GenBank/DDBJ databases">
        <title>Sequencing the genomes of 1000 actinobacteria strains.</title>
        <authorList>
            <person name="Klenk H.-P."/>
        </authorList>
    </citation>
    <scope>NUCLEOTIDE SEQUENCE [LARGE SCALE GENOMIC DNA]</scope>
    <source>
        <strain evidence="9 10">DSM 11053</strain>
    </source>
</reference>
<feature type="transmembrane region" description="Helical" evidence="7">
    <location>
        <begin position="293"/>
        <end position="315"/>
    </location>
</feature>
<feature type="transmembrane region" description="Helical" evidence="7">
    <location>
        <begin position="264"/>
        <end position="287"/>
    </location>
</feature>
<evidence type="ECO:0000256" key="1">
    <source>
        <dbReference type="ARBA" id="ARBA00004127"/>
    </source>
</evidence>
<dbReference type="Proteomes" id="UP000565572">
    <property type="component" value="Unassembled WGS sequence"/>
</dbReference>
<dbReference type="GO" id="GO:0042773">
    <property type="term" value="P:ATP synthesis coupled electron transport"/>
    <property type="evidence" value="ECO:0007669"/>
    <property type="project" value="InterPro"/>
</dbReference>
<feature type="transmembrane region" description="Helical" evidence="7">
    <location>
        <begin position="6"/>
        <end position="27"/>
    </location>
</feature>
<dbReference type="PANTHER" id="PTHR43507">
    <property type="entry name" value="NADH-UBIQUINONE OXIDOREDUCTASE CHAIN 4"/>
    <property type="match status" value="1"/>
</dbReference>
<comment type="subcellular location">
    <subcellularLocation>
        <location evidence="1">Endomembrane system</location>
        <topology evidence="1">Multi-pass membrane protein</topology>
    </subcellularLocation>
    <subcellularLocation>
        <location evidence="6">Membrane</location>
        <topology evidence="6">Multi-pass membrane protein</topology>
    </subcellularLocation>
</comment>
<keyword evidence="3 6" id="KW-0812">Transmembrane</keyword>
<feature type="transmembrane region" description="Helical" evidence="7">
    <location>
        <begin position="124"/>
        <end position="144"/>
    </location>
</feature>
<dbReference type="GO" id="GO:0012505">
    <property type="term" value="C:endomembrane system"/>
    <property type="evidence" value="ECO:0007669"/>
    <property type="project" value="UniProtKB-SubCell"/>
</dbReference>
<feature type="transmembrane region" description="Helical" evidence="7">
    <location>
        <begin position="183"/>
        <end position="210"/>
    </location>
</feature>
<accession>A0A7W5JZT0</accession>
<keyword evidence="4 7" id="KW-1133">Transmembrane helix</keyword>
<evidence type="ECO:0000256" key="3">
    <source>
        <dbReference type="ARBA" id="ARBA00022692"/>
    </source>
</evidence>
<feature type="transmembrane region" description="Helical" evidence="7">
    <location>
        <begin position="74"/>
        <end position="103"/>
    </location>
</feature>
<organism evidence="9 10">
    <name type="scientific">Microlunatus antarcticus</name>
    <dbReference type="NCBI Taxonomy" id="53388"/>
    <lineage>
        <taxon>Bacteria</taxon>
        <taxon>Bacillati</taxon>
        <taxon>Actinomycetota</taxon>
        <taxon>Actinomycetes</taxon>
        <taxon>Propionibacteriales</taxon>
        <taxon>Propionibacteriaceae</taxon>
        <taxon>Microlunatus</taxon>
    </lineage>
</organism>
<feature type="transmembrane region" description="Helical" evidence="7">
    <location>
        <begin position="230"/>
        <end position="252"/>
    </location>
</feature>
<dbReference type="PRINTS" id="PR01437">
    <property type="entry name" value="NUOXDRDTASE4"/>
</dbReference>
<keyword evidence="5 7" id="KW-0472">Membrane</keyword>
<feature type="transmembrane region" description="Helical" evidence="7">
    <location>
        <begin position="428"/>
        <end position="446"/>
    </location>
</feature>
<dbReference type="PANTHER" id="PTHR43507:SF1">
    <property type="entry name" value="NADH-UBIQUINONE OXIDOREDUCTASE CHAIN 4"/>
    <property type="match status" value="1"/>
</dbReference>
<evidence type="ECO:0000256" key="2">
    <source>
        <dbReference type="ARBA" id="ARBA00009025"/>
    </source>
</evidence>
<feature type="transmembrane region" description="Helical" evidence="7">
    <location>
        <begin position="150"/>
        <end position="171"/>
    </location>
</feature>
<proteinExistence type="inferred from homology"/>
<dbReference type="GO" id="GO:0048039">
    <property type="term" value="F:ubiquinone binding"/>
    <property type="evidence" value="ECO:0007669"/>
    <property type="project" value="TreeGrafter"/>
</dbReference>